<gene>
    <name evidence="2" type="ORF">FHG64_01325</name>
</gene>
<feature type="transmembrane region" description="Helical" evidence="1">
    <location>
        <begin position="137"/>
        <end position="155"/>
    </location>
</feature>
<feature type="transmembrane region" description="Helical" evidence="1">
    <location>
        <begin position="71"/>
        <end position="92"/>
    </location>
</feature>
<dbReference type="OrthoDB" id="1120881at2"/>
<evidence type="ECO:0000313" key="2">
    <source>
        <dbReference type="EMBL" id="QCY71328.1"/>
    </source>
</evidence>
<protein>
    <submittedName>
        <fullName evidence="2">Uncharacterized protein</fullName>
    </submittedName>
</protein>
<dbReference type="Proteomes" id="UP000309016">
    <property type="component" value="Chromosome"/>
</dbReference>
<dbReference type="KEGG" id="afla:FHG64_01325"/>
<organism evidence="2 3">
    <name type="scientific">Antarcticibacterium flavum</name>
    <dbReference type="NCBI Taxonomy" id="2058175"/>
    <lineage>
        <taxon>Bacteria</taxon>
        <taxon>Pseudomonadati</taxon>
        <taxon>Bacteroidota</taxon>
        <taxon>Flavobacteriia</taxon>
        <taxon>Flavobacteriales</taxon>
        <taxon>Flavobacteriaceae</taxon>
        <taxon>Antarcticibacterium</taxon>
    </lineage>
</organism>
<dbReference type="AlphaFoldDB" id="A0A5B7X9C8"/>
<evidence type="ECO:0000313" key="3">
    <source>
        <dbReference type="Proteomes" id="UP000309016"/>
    </source>
</evidence>
<evidence type="ECO:0000256" key="1">
    <source>
        <dbReference type="SAM" id="Phobius"/>
    </source>
</evidence>
<keyword evidence="1" id="KW-0472">Membrane</keyword>
<accession>A0A5B7X9C8</accession>
<keyword evidence="1" id="KW-0812">Transmembrane</keyword>
<proteinExistence type="predicted"/>
<feature type="transmembrane region" description="Helical" evidence="1">
    <location>
        <begin position="24"/>
        <end position="51"/>
    </location>
</feature>
<keyword evidence="1" id="KW-1133">Transmembrane helix</keyword>
<name>A0A5B7X9C8_9FLAO</name>
<sequence length="208" mass="23059">MKSEQEYMRDLTEIRSMMERSSRFLSLTGWSGIMAGIYALVGAFIAYRFFYLDASGSVYNTIDMQEVQGNLVNLILLAVGVLVLAVGTAIYLSWKKSQKDNKKLWNAAARRVVINLTIPLAAGGIFVLILISKGLFIFTAPVTLLFYGLALLNAGNFTYEELKSLGLIQVILGLAASYFLGYGLLFWAFGFGGMHIGYGIYMHLKYAK</sequence>
<reference evidence="2 3" key="1">
    <citation type="submission" date="2019-06" db="EMBL/GenBank/DDBJ databases">
        <title>Complete genome sequence of Antarcticibacterium flavum KCTC 52984T from an Antarctic marine sediment.</title>
        <authorList>
            <person name="Lee Y.M."/>
            <person name="Shin S.C."/>
        </authorList>
    </citation>
    <scope>NUCLEOTIDE SEQUENCE [LARGE SCALE GENOMIC DNA]</scope>
    <source>
        <strain evidence="2 3">KCTC 52984</strain>
    </source>
</reference>
<keyword evidence="3" id="KW-1185">Reference proteome</keyword>
<feature type="transmembrane region" description="Helical" evidence="1">
    <location>
        <begin position="112"/>
        <end position="131"/>
    </location>
</feature>
<dbReference type="EMBL" id="CP040812">
    <property type="protein sequence ID" value="QCY71328.1"/>
    <property type="molecule type" value="Genomic_DNA"/>
</dbReference>